<accession>A0ABS7BWG2</accession>
<dbReference type="InterPro" id="IPR013525">
    <property type="entry name" value="ABC2_TM"/>
</dbReference>
<evidence type="ECO:0000256" key="3">
    <source>
        <dbReference type="ARBA" id="ARBA00022692"/>
    </source>
</evidence>
<dbReference type="EMBL" id="JAHZIK010000027">
    <property type="protein sequence ID" value="MBW7452942.1"/>
    <property type="molecule type" value="Genomic_DNA"/>
</dbReference>
<keyword evidence="2" id="KW-1003">Cell membrane</keyword>
<organism evidence="8 9">
    <name type="scientific">Paenibacillus sepulcri</name>
    <dbReference type="NCBI Taxonomy" id="359917"/>
    <lineage>
        <taxon>Bacteria</taxon>
        <taxon>Bacillati</taxon>
        <taxon>Bacillota</taxon>
        <taxon>Bacilli</taxon>
        <taxon>Bacillales</taxon>
        <taxon>Paenibacillaceae</taxon>
        <taxon>Paenibacillus</taxon>
    </lineage>
</organism>
<feature type="transmembrane region" description="Helical" evidence="6">
    <location>
        <begin position="261"/>
        <end position="285"/>
    </location>
</feature>
<dbReference type="RefSeq" id="WP_210038897.1">
    <property type="nucleotide sequence ID" value="NZ_JBHLVU010000011.1"/>
</dbReference>
<feature type="domain" description="ABC-2 type transporter transmembrane" evidence="7">
    <location>
        <begin position="20"/>
        <end position="416"/>
    </location>
</feature>
<name>A0ABS7BWG2_9BACL</name>
<dbReference type="InterPro" id="IPR051449">
    <property type="entry name" value="ABC-2_transporter_component"/>
</dbReference>
<reference evidence="8 9" key="1">
    <citation type="submission" date="2021-07" db="EMBL/GenBank/DDBJ databases">
        <title>Paenibacillus radiodurans sp. nov., isolated from the southeastern edge of Tengger Desert.</title>
        <authorList>
            <person name="Zhang G."/>
        </authorList>
    </citation>
    <scope>NUCLEOTIDE SEQUENCE [LARGE SCALE GENOMIC DNA]</scope>
    <source>
        <strain evidence="8 9">CCM 7311</strain>
    </source>
</reference>
<evidence type="ECO:0000256" key="2">
    <source>
        <dbReference type="ARBA" id="ARBA00022475"/>
    </source>
</evidence>
<dbReference type="Pfam" id="PF12698">
    <property type="entry name" value="ABC2_membrane_3"/>
    <property type="match status" value="1"/>
</dbReference>
<keyword evidence="4 6" id="KW-1133">Transmembrane helix</keyword>
<comment type="caution">
    <text evidence="8">The sequence shown here is derived from an EMBL/GenBank/DDBJ whole genome shotgun (WGS) entry which is preliminary data.</text>
</comment>
<keyword evidence="3 6" id="KW-0812">Transmembrane</keyword>
<evidence type="ECO:0000256" key="5">
    <source>
        <dbReference type="ARBA" id="ARBA00023136"/>
    </source>
</evidence>
<keyword evidence="5 6" id="KW-0472">Membrane</keyword>
<dbReference type="PANTHER" id="PTHR30294:SF29">
    <property type="entry name" value="MULTIDRUG ABC TRANSPORTER PERMEASE YBHS-RELATED"/>
    <property type="match status" value="1"/>
</dbReference>
<evidence type="ECO:0000259" key="7">
    <source>
        <dbReference type="Pfam" id="PF12698"/>
    </source>
</evidence>
<evidence type="ECO:0000313" key="9">
    <source>
        <dbReference type="Proteomes" id="UP001519887"/>
    </source>
</evidence>
<dbReference type="PANTHER" id="PTHR30294">
    <property type="entry name" value="MEMBRANE COMPONENT OF ABC TRANSPORTER YHHJ-RELATED"/>
    <property type="match status" value="1"/>
</dbReference>
<evidence type="ECO:0000256" key="1">
    <source>
        <dbReference type="ARBA" id="ARBA00004651"/>
    </source>
</evidence>
<feature type="transmembrane region" description="Helical" evidence="6">
    <location>
        <begin position="211"/>
        <end position="232"/>
    </location>
</feature>
<evidence type="ECO:0000256" key="6">
    <source>
        <dbReference type="SAM" id="Phobius"/>
    </source>
</evidence>
<comment type="subcellular location">
    <subcellularLocation>
        <location evidence="1">Cell membrane</location>
        <topology evidence="1">Multi-pass membrane protein</topology>
    </subcellularLocation>
</comment>
<evidence type="ECO:0000313" key="8">
    <source>
        <dbReference type="EMBL" id="MBW7452942.1"/>
    </source>
</evidence>
<gene>
    <name evidence="8" type="ORF">K0U00_02650</name>
</gene>
<protein>
    <submittedName>
        <fullName evidence="8">ABC transporter permease</fullName>
    </submittedName>
</protein>
<proteinExistence type="predicted"/>
<feature type="transmembrane region" description="Helical" evidence="6">
    <location>
        <begin position="368"/>
        <end position="389"/>
    </location>
</feature>
<keyword evidence="9" id="KW-1185">Reference proteome</keyword>
<feature type="transmembrane region" description="Helical" evidence="6">
    <location>
        <begin position="395"/>
        <end position="419"/>
    </location>
</feature>
<sequence length="444" mass="48312">MSNGFWTVVGFTVKNKFRGKAFLITTVIIAIILSVVINLPYLFAKFSGEDQPTAVGYLDSTQDQLSSQMFTPGHIAAQLGDYYKAQEKPDIEMVSIPDAGSEEANEKALKQAVADGKIDGYLEFEPGAEGAFPNVVYKSEALLDTSSTQSLQVALLSIKNDAILSGVGLSDELKQVLQAPVVIDSVQISTSEGAGSVGQGKTASEQAIDIGLVYVIIFMLFMAIMITGQMIASEITAEKSSRVMEILITSVSPLKGMFGKIFGMFLVGMTQISVYVIVIVVNMTLPHNLETLKDMNISLSEIDPVLLVYSILFYLLGYFLFATMFAAVGSIVSRTEDLGQAVLPITMLSLAGFYICIFGGLNNPNTMLVKVTSFIPFFSPYVMVTRLGLSDPPVWQLWISIAVLIVSILIVGWLAARIYRAGVLMYGKRPSIRELRKAMRAYKG</sequence>
<feature type="transmembrane region" description="Helical" evidence="6">
    <location>
        <begin position="306"/>
        <end position="329"/>
    </location>
</feature>
<dbReference type="Proteomes" id="UP001519887">
    <property type="component" value="Unassembled WGS sequence"/>
</dbReference>
<feature type="transmembrane region" description="Helical" evidence="6">
    <location>
        <begin position="20"/>
        <end position="43"/>
    </location>
</feature>
<evidence type="ECO:0000256" key="4">
    <source>
        <dbReference type="ARBA" id="ARBA00022989"/>
    </source>
</evidence>
<feature type="transmembrane region" description="Helical" evidence="6">
    <location>
        <begin position="341"/>
        <end position="361"/>
    </location>
</feature>